<dbReference type="PROSITE" id="PS51257">
    <property type="entry name" value="PROKAR_LIPOPROTEIN"/>
    <property type="match status" value="1"/>
</dbReference>
<dbReference type="Pfam" id="PF05935">
    <property type="entry name" value="Arylsulfotrans"/>
    <property type="match status" value="1"/>
</dbReference>
<dbReference type="PANTHER" id="PTHR35340:SF5">
    <property type="entry name" value="ASST-DOMAIN-CONTAINING PROTEIN"/>
    <property type="match status" value="1"/>
</dbReference>
<organism evidence="1 4">
    <name type="scientific">Algibacter amylolyticus</name>
    <dbReference type="NCBI Taxonomy" id="1608400"/>
    <lineage>
        <taxon>Bacteria</taxon>
        <taxon>Pseudomonadati</taxon>
        <taxon>Bacteroidota</taxon>
        <taxon>Flavobacteriia</taxon>
        <taxon>Flavobacteriales</taxon>
        <taxon>Flavobacteriaceae</taxon>
        <taxon>Algibacter</taxon>
    </lineage>
</organism>
<keyword evidence="3" id="KW-1185">Reference proteome</keyword>
<evidence type="ECO:0000313" key="1">
    <source>
        <dbReference type="EMBL" id="KAA5828139.1"/>
    </source>
</evidence>
<name>A0A5M7BFP2_9FLAO</name>
<dbReference type="GO" id="GO:0004062">
    <property type="term" value="F:aryl sulfotransferase activity"/>
    <property type="evidence" value="ECO:0007669"/>
    <property type="project" value="InterPro"/>
</dbReference>
<reference evidence="1 4" key="1">
    <citation type="journal article" date="2015" name="Int. J. Syst. Evol. Microbiol.">
        <title>Algibacter amylolyticus sp. nov., isolated from intertidal sediment.</title>
        <authorList>
            <person name="Zhang D.C."/>
            <person name="Wu J."/>
            <person name="Neuner K."/>
            <person name="Yao J."/>
            <person name="Margesin R."/>
        </authorList>
    </citation>
    <scope>NUCLEOTIDE SEQUENCE [LARGE SCALE GENOMIC DNA]</scope>
    <source>
        <strain evidence="1 4">RU-4-M-4</strain>
    </source>
</reference>
<dbReference type="PANTHER" id="PTHR35340">
    <property type="entry name" value="PQQ ENZYME REPEAT PROTEIN-RELATED"/>
    <property type="match status" value="1"/>
</dbReference>
<evidence type="ECO:0000313" key="2">
    <source>
        <dbReference type="EMBL" id="TSJ82384.1"/>
    </source>
</evidence>
<reference evidence="1" key="3">
    <citation type="submission" date="2019-09" db="EMBL/GenBank/DDBJ databases">
        <authorList>
            <person name="Zhang D.-C."/>
        </authorList>
    </citation>
    <scope>NUCLEOTIDE SEQUENCE</scope>
    <source>
        <strain evidence="1">RU-4-M-4</strain>
    </source>
</reference>
<sequence>MKQSNYLNIILIFITLLSCSEDNNITILPPEPEEPVVIIPEQNTVGLIEFKPKVYDGYTLFTPSKSKKTYLINNCGEVINQWVSNYNSGKSVFLLEDGSILRAREILNPNIQIGGIGGVIERFDWRNNLLWSYMHTSETFSQHHDAVPLKNGNILLLIAESITKTEAIQKGRNPDTMATDLLYTEKIIEIEPIGNNNANIVWEWNIWDHLIQDFDITKDNYGVINENPQLMDINFVGRSGDKADWLHANSIQYNEELDEIIISFQGTSEIMIIDHSTTTAQSTSHTGGKKGKGGDILYRWGNPMAYKLGNENDRTLYGQHYPHWIPNEYNDGGKILIFNNGLDRPTGDFSSVNIINPIKNSQGQYIITSNKPFDPIKPEWEYNDIGNFFSEIISGAQRLPNGNTLICEGQMGRFFEINDKNQKIWEYINPDSGTGILSQGDQPLDNAVFRAFKYSKDYPAFKNRELITGNPIEQNPSMTNCK</sequence>
<proteinExistence type="predicted"/>
<comment type="caution">
    <text evidence="1">The sequence shown here is derived from an EMBL/GenBank/DDBJ whole genome shotgun (WGS) entry which is preliminary data.</text>
</comment>
<dbReference type="Proteomes" id="UP000322315">
    <property type="component" value="Unassembled WGS sequence"/>
</dbReference>
<evidence type="ECO:0000313" key="3">
    <source>
        <dbReference type="Proteomes" id="UP000315145"/>
    </source>
</evidence>
<dbReference type="RefSeq" id="WP_144115504.1">
    <property type="nucleotide sequence ID" value="NZ_JACHGE010000001.1"/>
</dbReference>
<accession>A0A5M7BFP2</accession>
<dbReference type="Proteomes" id="UP000315145">
    <property type="component" value="Unassembled WGS sequence"/>
</dbReference>
<dbReference type="InterPro" id="IPR010262">
    <property type="entry name" value="Arylsulfotransferase_bact"/>
</dbReference>
<dbReference type="OrthoDB" id="264813at2"/>
<dbReference type="InterPro" id="IPR053143">
    <property type="entry name" value="Arylsulfate_ST"/>
</dbReference>
<dbReference type="AlphaFoldDB" id="A0A5M7BFP2"/>
<protein>
    <recommendedName>
        <fullName evidence="5">Aryl-sulfate sulfotransferase</fullName>
    </recommendedName>
</protein>
<dbReference type="EMBL" id="VWRS01000001">
    <property type="protein sequence ID" value="KAA5828139.1"/>
    <property type="molecule type" value="Genomic_DNA"/>
</dbReference>
<evidence type="ECO:0000313" key="4">
    <source>
        <dbReference type="Proteomes" id="UP000322315"/>
    </source>
</evidence>
<reference evidence="2 3" key="2">
    <citation type="submission" date="2019-07" db="EMBL/GenBank/DDBJ databases">
        <title>Algibacter marinivivus sp. nov., isolated from the surface of a marine red alga.</title>
        <authorList>
            <person name="Zhong X."/>
            <person name="Xu W."/>
            <person name="Zhang Y."/>
            <person name="Zhang Q."/>
            <person name="Du Z."/>
        </authorList>
    </citation>
    <scope>NUCLEOTIDE SEQUENCE [LARGE SCALE GENOMIC DNA]</scope>
    <source>
        <strain evidence="2 3">RU-4-M-4</strain>
    </source>
</reference>
<dbReference type="EMBL" id="VMBF01000001">
    <property type="protein sequence ID" value="TSJ82384.1"/>
    <property type="molecule type" value="Genomic_DNA"/>
</dbReference>
<gene>
    <name evidence="1" type="ORF">F2B50_04700</name>
    <name evidence="2" type="ORF">FPF71_04700</name>
</gene>
<evidence type="ECO:0008006" key="5">
    <source>
        <dbReference type="Google" id="ProtNLM"/>
    </source>
</evidence>